<dbReference type="EC" id="2.7.8.5" evidence="5 16"/>
<dbReference type="InterPro" id="IPR050324">
    <property type="entry name" value="CDP-alcohol_PTase-I"/>
</dbReference>
<name>A0A3D9YQ40_9HYPH</name>
<dbReference type="EMBL" id="QUMO01000004">
    <property type="protein sequence ID" value="REF84736.1"/>
    <property type="molecule type" value="Genomic_DNA"/>
</dbReference>
<keyword evidence="7" id="KW-0444">Lipid biosynthesis</keyword>
<dbReference type="InterPro" id="IPR000462">
    <property type="entry name" value="CDP-OH_P_trans"/>
</dbReference>
<dbReference type="GO" id="GO:0008444">
    <property type="term" value="F:CDP-diacylglycerol-glycerol-3-phosphate 3-phosphatidyltransferase activity"/>
    <property type="evidence" value="ECO:0007669"/>
    <property type="project" value="UniProtKB-UniRule"/>
</dbReference>
<dbReference type="PROSITE" id="PS00379">
    <property type="entry name" value="CDP_ALCOHOL_P_TRANSF"/>
    <property type="match status" value="1"/>
</dbReference>
<dbReference type="Proteomes" id="UP000256900">
    <property type="component" value="Unassembled WGS sequence"/>
</dbReference>
<accession>A0A3D9YQ40</accession>
<evidence type="ECO:0000256" key="9">
    <source>
        <dbReference type="ARBA" id="ARBA00022692"/>
    </source>
</evidence>
<evidence type="ECO:0000256" key="6">
    <source>
        <dbReference type="ARBA" id="ARBA00014944"/>
    </source>
</evidence>
<evidence type="ECO:0000256" key="11">
    <source>
        <dbReference type="ARBA" id="ARBA00023098"/>
    </source>
</evidence>
<feature type="transmembrane region" description="Helical" evidence="18">
    <location>
        <begin position="90"/>
        <end position="117"/>
    </location>
</feature>
<dbReference type="AlphaFoldDB" id="A0A3D9YQ40"/>
<reference evidence="19 20" key="1">
    <citation type="submission" date="2018-08" db="EMBL/GenBank/DDBJ databases">
        <title>Genomic Encyclopedia of Type Strains, Phase IV (KMG-IV): sequencing the most valuable type-strain genomes for metagenomic binning, comparative biology and taxonomic classification.</title>
        <authorList>
            <person name="Goeker M."/>
        </authorList>
    </citation>
    <scope>NUCLEOTIDE SEQUENCE [LARGE SCALE GENOMIC DNA]</scope>
    <source>
        <strain evidence="19 20">BW863</strain>
    </source>
</reference>
<dbReference type="PANTHER" id="PTHR14269">
    <property type="entry name" value="CDP-DIACYLGLYCEROL--GLYCEROL-3-PHOSPHATE 3-PHOSPHATIDYLTRANSFERASE-RELATED"/>
    <property type="match status" value="1"/>
</dbReference>
<evidence type="ECO:0000256" key="12">
    <source>
        <dbReference type="ARBA" id="ARBA00023136"/>
    </source>
</evidence>
<keyword evidence="14" id="KW-1208">Phospholipid metabolism</keyword>
<keyword evidence="9 18" id="KW-0812">Transmembrane</keyword>
<comment type="catalytic activity">
    <reaction evidence="15">
        <text>a CDP-1,2-diacyl-sn-glycerol + sn-glycerol 3-phosphate = a 1,2-diacyl-sn-glycero-3-phospho-(1'-sn-glycero-3'-phosphate) + CMP + H(+)</text>
        <dbReference type="Rhea" id="RHEA:12593"/>
        <dbReference type="ChEBI" id="CHEBI:15378"/>
        <dbReference type="ChEBI" id="CHEBI:57597"/>
        <dbReference type="ChEBI" id="CHEBI:58332"/>
        <dbReference type="ChEBI" id="CHEBI:60110"/>
        <dbReference type="ChEBI" id="CHEBI:60377"/>
        <dbReference type="EC" id="2.7.8.5"/>
    </reaction>
</comment>
<comment type="pathway">
    <text evidence="2">Phospholipid metabolism; phosphatidylglycerol biosynthesis; phosphatidylglycerol from CDP-diacylglycerol: step 1/2.</text>
</comment>
<feature type="transmembrane region" description="Helical" evidence="18">
    <location>
        <begin position="24"/>
        <end position="43"/>
    </location>
</feature>
<proteinExistence type="inferred from homology"/>
<evidence type="ECO:0000256" key="17">
    <source>
        <dbReference type="RuleBase" id="RU003750"/>
    </source>
</evidence>
<sequence>MFPPGMAVFTFARGSSRRFNLPNLLTYGRVAAVPVVVGCLFWPEVAAARWAALAIFVLAGISDFLDGYLARALAQQSSLGRMLDPIADKLLVSAVLLMLAADHTIASFSLWAAIIILCREILVSGLREFLAELKVSLPVSRVAKWKTTLQLVALGFLIAGPAAEPYLPGTTRIGLGLLWVSAILTLYTGWDYFTAGVKHLLDHDDFGSKRPEIMNAIDSHNLERDLRENPVSTFSHPALDGDEKP</sequence>
<evidence type="ECO:0000256" key="8">
    <source>
        <dbReference type="ARBA" id="ARBA00022679"/>
    </source>
</evidence>
<comment type="pathway">
    <text evidence="3">Lipid metabolism.</text>
</comment>
<evidence type="ECO:0000256" key="5">
    <source>
        <dbReference type="ARBA" id="ARBA00013170"/>
    </source>
</evidence>
<feature type="transmembrane region" description="Helical" evidence="18">
    <location>
        <begin position="50"/>
        <end position="70"/>
    </location>
</feature>
<evidence type="ECO:0000256" key="7">
    <source>
        <dbReference type="ARBA" id="ARBA00022516"/>
    </source>
</evidence>
<evidence type="ECO:0000313" key="19">
    <source>
        <dbReference type="EMBL" id="REF84736.1"/>
    </source>
</evidence>
<dbReference type="Pfam" id="PF01066">
    <property type="entry name" value="CDP-OH_P_transf"/>
    <property type="match status" value="1"/>
</dbReference>
<dbReference type="GO" id="GO:0016020">
    <property type="term" value="C:membrane"/>
    <property type="evidence" value="ECO:0007669"/>
    <property type="project" value="UniProtKB-SubCell"/>
</dbReference>
<comment type="subcellular location">
    <subcellularLocation>
        <location evidence="1">Membrane</location>
        <topology evidence="1">Multi-pass membrane protein</topology>
    </subcellularLocation>
</comment>
<dbReference type="GO" id="GO:0046474">
    <property type="term" value="P:glycerophospholipid biosynthetic process"/>
    <property type="evidence" value="ECO:0007669"/>
    <property type="project" value="TreeGrafter"/>
</dbReference>
<protein>
    <recommendedName>
        <fullName evidence="6 16">CDP-diacylglycerol--glycerol-3-phosphate 3-phosphatidyltransferase</fullName>
        <ecNumber evidence="5 16">2.7.8.5</ecNumber>
    </recommendedName>
</protein>
<evidence type="ECO:0000313" key="20">
    <source>
        <dbReference type="Proteomes" id="UP000256900"/>
    </source>
</evidence>
<dbReference type="InterPro" id="IPR004570">
    <property type="entry name" value="Phosphatidylglycerol_P_synth"/>
</dbReference>
<organism evidence="19 20">
    <name type="scientific">Methylovirgula ligni</name>
    <dbReference type="NCBI Taxonomy" id="569860"/>
    <lineage>
        <taxon>Bacteria</taxon>
        <taxon>Pseudomonadati</taxon>
        <taxon>Pseudomonadota</taxon>
        <taxon>Alphaproteobacteria</taxon>
        <taxon>Hyphomicrobiales</taxon>
        <taxon>Beijerinckiaceae</taxon>
        <taxon>Methylovirgula</taxon>
    </lineage>
</organism>
<evidence type="ECO:0000256" key="18">
    <source>
        <dbReference type="SAM" id="Phobius"/>
    </source>
</evidence>
<comment type="caution">
    <text evidence="19">The sequence shown here is derived from an EMBL/GenBank/DDBJ whole genome shotgun (WGS) entry which is preliminary data.</text>
</comment>
<dbReference type="NCBIfam" id="TIGR00560">
    <property type="entry name" value="pgsA"/>
    <property type="match status" value="1"/>
</dbReference>
<keyword evidence="11" id="KW-0443">Lipid metabolism</keyword>
<evidence type="ECO:0000256" key="2">
    <source>
        <dbReference type="ARBA" id="ARBA00005042"/>
    </source>
</evidence>
<evidence type="ECO:0000256" key="4">
    <source>
        <dbReference type="ARBA" id="ARBA00010441"/>
    </source>
</evidence>
<evidence type="ECO:0000256" key="1">
    <source>
        <dbReference type="ARBA" id="ARBA00004141"/>
    </source>
</evidence>
<keyword evidence="10 18" id="KW-1133">Transmembrane helix</keyword>
<evidence type="ECO:0000256" key="14">
    <source>
        <dbReference type="ARBA" id="ARBA00023264"/>
    </source>
</evidence>
<dbReference type="Gene3D" id="1.20.120.1760">
    <property type="match status" value="1"/>
</dbReference>
<evidence type="ECO:0000256" key="10">
    <source>
        <dbReference type="ARBA" id="ARBA00022989"/>
    </source>
</evidence>
<dbReference type="InterPro" id="IPR043130">
    <property type="entry name" value="CDP-OH_PTrfase_TM_dom"/>
</dbReference>
<keyword evidence="12 18" id="KW-0472">Membrane</keyword>
<evidence type="ECO:0000256" key="3">
    <source>
        <dbReference type="ARBA" id="ARBA00005189"/>
    </source>
</evidence>
<keyword evidence="13" id="KW-0594">Phospholipid biosynthesis</keyword>
<keyword evidence="8 17" id="KW-0808">Transferase</keyword>
<gene>
    <name evidence="19" type="ORF">DES32_2850</name>
</gene>
<keyword evidence="20" id="KW-1185">Reference proteome</keyword>
<comment type="similarity">
    <text evidence="4 17">Belongs to the CDP-alcohol phosphatidyltransferase class-I family.</text>
</comment>
<dbReference type="PANTHER" id="PTHR14269:SF62">
    <property type="entry name" value="CDP-DIACYLGLYCEROL--GLYCEROL-3-PHOSPHATE 3-PHOSPHATIDYLTRANSFERASE 1, CHLOROPLASTIC"/>
    <property type="match status" value="1"/>
</dbReference>
<evidence type="ECO:0000256" key="15">
    <source>
        <dbReference type="ARBA" id="ARBA00048586"/>
    </source>
</evidence>
<dbReference type="InterPro" id="IPR048254">
    <property type="entry name" value="CDP_ALCOHOL_P_TRANSF_CS"/>
</dbReference>
<evidence type="ECO:0000256" key="13">
    <source>
        <dbReference type="ARBA" id="ARBA00023209"/>
    </source>
</evidence>
<evidence type="ECO:0000256" key="16">
    <source>
        <dbReference type="NCBIfam" id="TIGR00560"/>
    </source>
</evidence>